<comment type="caution">
    <text evidence="1">The sequence shown here is derived from an EMBL/GenBank/DDBJ whole genome shotgun (WGS) entry which is preliminary data.</text>
</comment>
<evidence type="ECO:0000313" key="1">
    <source>
        <dbReference type="EMBL" id="MEU1956341.1"/>
    </source>
</evidence>
<dbReference type="Proteomes" id="UP001550628">
    <property type="component" value="Unassembled WGS sequence"/>
</dbReference>
<dbReference type="EMBL" id="JBEYBF010000036">
    <property type="protein sequence ID" value="MEU1956341.1"/>
    <property type="molecule type" value="Genomic_DNA"/>
</dbReference>
<reference evidence="1 2" key="1">
    <citation type="submission" date="2024-06" db="EMBL/GenBank/DDBJ databases">
        <title>The Natural Products Discovery Center: Release of the First 8490 Sequenced Strains for Exploring Actinobacteria Biosynthetic Diversity.</title>
        <authorList>
            <person name="Kalkreuter E."/>
            <person name="Kautsar S.A."/>
            <person name="Yang D."/>
            <person name="Bader C.D."/>
            <person name="Teijaro C.N."/>
            <person name="Fluegel L."/>
            <person name="Davis C.M."/>
            <person name="Simpson J.R."/>
            <person name="Lauterbach L."/>
            <person name="Steele A.D."/>
            <person name="Gui C."/>
            <person name="Meng S."/>
            <person name="Li G."/>
            <person name="Viehrig K."/>
            <person name="Ye F."/>
            <person name="Su P."/>
            <person name="Kiefer A.F."/>
            <person name="Nichols A."/>
            <person name="Cepeda A.J."/>
            <person name="Yan W."/>
            <person name="Fan B."/>
            <person name="Jiang Y."/>
            <person name="Adhikari A."/>
            <person name="Zheng C.-J."/>
            <person name="Schuster L."/>
            <person name="Cowan T.M."/>
            <person name="Smanski M.J."/>
            <person name="Chevrette M.G."/>
            <person name="De Carvalho L.P.S."/>
            <person name="Shen B."/>
        </authorList>
    </citation>
    <scope>NUCLEOTIDE SEQUENCE [LARGE SCALE GENOMIC DNA]</scope>
    <source>
        <strain evidence="1 2">NPDC019708</strain>
    </source>
</reference>
<accession>A0ABV2WZS8</accession>
<dbReference type="RefSeq" id="WP_265806450.1">
    <property type="nucleotide sequence ID" value="NZ_JBEYBD010000031.1"/>
</dbReference>
<protein>
    <submittedName>
        <fullName evidence="1">Uncharacterized protein</fullName>
    </submittedName>
</protein>
<name>A0ABV2WZS8_9NOCA</name>
<gene>
    <name evidence="1" type="ORF">ABZ510_31410</name>
</gene>
<organism evidence="1 2">
    <name type="scientific">Nocardia rhamnosiphila</name>
    <dbReference type="NCBI Taxonomy" id="426716"/>
    <lineage>
        <taxon>Bacteria</taxon>
        <taxon>Bacillati</taxon>
        <taxon>Actinomycetota</taxon>
        <taxon>Actinomycetes</taxon>
        <taxon>Mycobacteriales</taxon>
        <taxon>Nocardiaceae</taxon>
        <taxon>Nocardia</taxon>
    </lineage>
</organism>
<sequence>MVNILSLDAVKATVGDAAGALTVMTDDVGTTVDSLVMQSKADSPLDRDMTGKLDWIRDTFATAAADVTEQSGITVEATGYGTTVLSNADIDAQATVRSAAV</sequence>
<keyword evidence="2" id="KW-1185">Reference proteome</keyword>
<proteinExistence type="predicted"/>
<evidence type="ECO:0000313" key="2">
    <source>
        <dbReference type="Proteomes" id="UP001550628"/>
    </source>
</evidence>